<dbReference type="PANTHER" id="PTHR30329:SF21">
    <property type="entry name" value="LIPOPROTEIN YIAD-RELATED"/>
    <property type="match status" value="1"/>
</dbReference>
<keyword evidence="7" id="KW-0479">Metal-binding</keyword>
<dbReference type="InterPro" id="IPR023119">
    <property type="entry name" value="Multihaem_cyt_PRC_cyt_su-like"/>
</dbReference>
<evidence type="ECO:0000256" key="8">
    <source>
        <dbReference type="ARBA" id="ARBA00022982"/>
    </source>
</evidence>
<comment type="subcellular location">
    <subcellularLocation>
        <location evidence="2">Cell outer membrane</location>
    </subcellularLocation>
</comment>
<feature type="region of interest" description="Disordered" evidence="13">
    <location>
        <begin position="55"/>
        <end position="74"/>
    </location>
</feature>
<evidence type="ECO:0000256" key="13">
    <source>
        <dbReference type="SAM" id="MobiDB-lite"/>
    </source>
</evidence>
<keyword evidence="8" id="KW-0249">Electron transport</keyword>
<keyword evidence="17" id="KW-1185">Reference proteome</keyword>
<evidence type="ECO:0000256" key="3">
    <source>
        <dbReference type="ARBA" id="ARBA00015978"/>
    </source>
</evidence>
<dbReference type="InterPro" id="IPR006665">
    <property type="entry name" value="OmpA-like"/>
</dbReference>
<comment type="caution">
    <text evidence="16">The sequence shown here is derived from an EMBL/GenBank/DDBJ whole genome shotgun (WGS) entry which is preliminary data.</text>
</comment>
<keyword evidence="4" id="KW-0813">Transport</keyword>
<keyword evidence="14" id="KW-0732">Signal</keyword>
<dbReference type="EMBL" id="JBHRXX010000009">
    <property type="protein sequence ID" value="MFC3685759.1"/>
    <property type="molecule type" value="Genomic_DNA"/>
</dbReference>
<feature type="compositionally biased region" description="Pro residues" evidence="13">
    <location>
        <begin position="60"/>
        <end position="71"/>
    </location>
</feature>
<evidence type="ECO:0000256" key="2">
    <source>
        <dbReference type="ARBA" id="ARBA00004442"/>
    </source>
</evidence>
<dbReference type="PANTHER" id="PTHR30329">
    <property type="entry name" value="STATOR ELEMENT OF FLAGELLAR MOTOR COMPLEX"/>
    <property type="match status" value="1"/>
</dbReference>
<evidence type="ECO:0000256" key="1">
    <source>
        <dbReference type="ARBA" id="ARBA00003196"/>
    </source>
</evidence>
<keyword evidence="11" id="KW-0998">Cell outer membrane</keyword>
<gene>
    <name evidence="16" type="primary">pufC</name>
    <name evidence="16" type="ORF">ACFOPI_19310</name>
</gene>
<evidence type="ECO:0000313" key="17">
    <source>
        <dbReference type="Proteomes" id="UP001595729"/>
    </source>
</evidence>
<proteinExistence type="predicted"/>
<name>A0ABV7W8N6_9BURK</name>
<evidence type="ECO:0000256" key="14">
    <source>
        <dbReference type="SAM" id="SignalP"/>
    </source>
</evidence>
<dbReference type="Pfam" id="PF02276">
    <property type="entry name" value="CytoC_RC"/>
    <property type="match status" value="1"/>
</dbReference>
<feature type="signal peptide" evidence="14">
    <location>
        <begin position="1"/>
        <end position="24"/>
    </location>
</feature>
<dbReference type="SUPFAM" id="SSF103088">
    <property type="entry name" value="OmpA-like"/>
    <property type="match status" value="1"/>
</dbReference>
<dbReference type="SUPFAM" id="SSF48695">
    <property type="entry name" value="Multiheme cytochromes"/>
    <property type="match status" value="1"/>
</dbReference>
<dbReference type="InterPro" id="IPR003158">
    <property type="entry name" value="Photosyn_RC_cyt_c-su"/>
</dbReference>
<evidence type="ECO:0000256" key="6">
    <source>
        <dbReference type="ARBA" id="ARBA00022617"/>
    </source>
</evidence>
<keyword evidence="9" id="KW-0408">Iron</keyword>
<dbReference type="PRINTS" id="PR01021">
    <property type="entry name" value="OMPADOMAIN"/>
</dbReference>
<dbReference type="Pfam" id="PF00691">
    <property type="entry name" value="OmpA"/>
    <property type="match status" value="1"/>
</dbReference>
<evidence type="ECO:0000259" key="15">
    <source>
        <dbReference type="PROSITE" id="PS51123"/>
    </source>
</evidence>
<feature type="domain" description="OmpA-like" evidence="15">
    <location>
        <begin position="372"/>
        <end position="480"/>
    </location>
</feature>
<accession>A0ABV7W8N6</accession>
<evidence type="ECO:0000256" key="9">
    <source>
        <dbReference type="ARBA" id="ARBA00023004"/>
    </source>
</evidence>
<dbReference type="CDD" id="cd07185">
    <property type="entry name" value="OmpA_C-like"/>
    <property type="match status" value="1"/>
</dbReference>
<organism evidence="16 17">
    <name type="scientific">Hydrogenophaga luteola</name>
    <dbReference type="NCBI Taxonomy" id="1591122"/>
    <lineage>
        <taxon>Bacteria</taxon>
        <taxon>Pseudomonadati</taxon>
        <taxon>Pseudomonadota</taxon>
        <taxon>Betaproteobacteria</taxon>
        <taxon>Burkholderiales</taxon>
        <taxon>Comamonadaceae</taxon>
        <taxon>Hydrogenophaga</taxon>
    </lineage>
</organism>
<dbReference type="Gene3D" id="1.10.468.10">
    <property type="entry name" value="Photosynthetic Reaction Center, subunit C, domain 2"/>
    <property type="match status" value="2"/>
</dbReference>
<dbReference type="PROSITE" id="PS51123">
    <property type="entry name" value="OMPA_2"/>
    <property type="match status" value="1"/>
</dbReference>
<dbReference type="InterPro" id="IPR036280">
    <property type="entry name" value="Multihaem_cyt_sf"/>
</dbReference>
<reference evidence="17" key="1">
    <citation type="journal article" date="2019" name="Int. J. Syst. Evol. Microbiol.">
        <title>The Global Catalogue of Microorganisms (GCM) 10K type strain sequencing project: providing services to taxonomists for standard genome sequencing and annotation.</title>
        <authorList>
            <consortium name="The Broad Institute Genomics Platform"/>
            <consortium name="The Broad Institute Genome Sequencing Center for Infectious Disease"/>
            <person name="Wu L."/>
            <person name="Ma J."/>
        </authorList>
    </citation>
    <scope>NUCLEOTIDE SEQUENCE [LARGE SCALE GENOMIC DNA]</scope>
    <source>
        <strain evidence="17">KCTC 42501</strain>
    </source>
</reference>
<dbReference type="InterPro" id="IPR006664">
    <property type="entry name" value="OMP_bac"/>
</dbReference>
<evidence type="ECO:0000313" key="16">
    <source>
        <dbReference type="EMBL" id="MFC3685759.1"/>
    </source>
</evidence>
<dbReference type="Gene3D" id="3.30.1330.60">
    <property type="entry name" value="OmpA-like domain"/>
    <property type="match status" value="1"/>
</dbReference>
<evidence type="ECO:0000256" key="11">
    <source>
        <dbReference type="ARBA" id="ARBA00023237"/>
    </source>
</evidence>
<keyword evidence="10 12" id="KW-0472">Membrane</keyword>
<evidence type="ECO:0000256" key="4">
    <source>
        <dbReference type="ARBA" id="ARBA00022448"/>
    </source>
</evidence>
<dbReference type="Proteomes" id="UP001595729">
    <property type="component" value="Unassembled WGS sequence"/>
</dbReference>
<evidence type="ECO:0000256" key="12">
    <source>
        <dbReference type="PROSITE-ProRule" id="PRU00473"/>
    </source>
</evidence>
<keyword evidence="6" id="KW-0349">Heme</keyword>
<sequence>MLTRHTARAGWLKLLALGSLVLLSACERPPMDTVQHGYRGTGMVQVYNPRTMEGVIEANQPPPPAPAPAPDGPKASEVYQNVKVLGHLSVGDFTNLMVSMTAWVAPPEQGCNYCHNPANFADDSLYTKLVARNMVKMTQTINSDWKNHVSTTGVTCFTCHRGQPVPKFVWFKPPVQDKGADFIGNKMAQNTPAPSVKLASLPYDPFTPYLSGSEPIRVQATKALPTDHVASIARTETTYSLMTHMSASLGVNCTFCHNTQSFSKWDGGPPQRLTAFHGIRMVRDLNNQHMEPLTPTFPANRKGELGDVAKLNCATCHQGAYKPLFGAPMVKDYPGLAALREAVEKTAAIPAAPADGVPAAGEAAAAAAAAPSEALAALLPAKVLFAVGKDNLTDEARKVIADAAKLLAAEPGVKVTISGFADQRGNMDANMELSKRRAFSVRDALKAAGVAEDRIELRKPELAVAGASADARRVEINAAR</sequence>
<dbReference type="NCBIfam" id="NF040706">
    <property type="entry name" value="photo_cyt_PufC"/>
    <property type="match status" value="1"/>
</dbReference>
<comment type="function">
    <text evidence="1">The reaction center of purple bacteria contains a tightly bound cytochrome molecule which re-reduces the photo oxidized primary electron donor.</text>
</comment>
<evidence type="ECO:0000256" key="5">
    <source>
        <dbReference type="ARBA" id="ARBA00022531"/>
    </source>
</evidence>
<dbReference type="InterPro" id="IPR036737">
    <property type="entry name" value="OmpA-like_sf"/>
</dbReference>
<dbReference type="RefSeq" id="WP_382177526.1">
    <property type="nucleotide sequence ID" value="NZ_JBHRXX010000009.1"/>
</dbReference>
<evidence type="ECO:0000256" key="10">
    <source>
        <dbReference type="ARBA" id="ARBA00023136"/>
    </source>
</evidence>
<dbReference type="InterPro" id="IPR050330">
    <property type="entry name" value="Bact_OuterMem_StrucFunc"/>
</dbReference>
<dbReference type="PROSITE" id="PS51257">
    <property type="entry name" value="PROKAR_LIPOPROTEIN"/>
    <property type="match status" value="1"/>
</dbReference>
<feature type="chain" id="PRO_5045770014" description="Photosynthetic reaction center cytochrome c subunit" evidence="14">
    <location>
        <begin position="25"/>
        <end position="480"/>
    </location>
</feature>
<keyword evidence="5" id="KW-0602">Photosynthesis</keyword>
<evidence type="ECO:0000256" key="7">
    <source>
        <dbReference type="ARBA" id="ARBA00022723"/>
    </source>
</evidence>
<dbReference type="CDD" id="cd09224">
    <property type="entry name" value="CytoC_RC"/>
    <property type="match status" value="1"/>
</dbReference>
<protein>
    <recommendedName>
        <fullName evidence="3">Photosynthetic reaction center cytochrome c subunit</fullName>
    </recommendedName>
</protein>